<dbReference type="RefSeq" id="XP_020065166.1">
    <property type="nucleotide sequence ID" value="XM_020210666.1"/>
</dbReference>
<keyword evidence="3" id="KW-1185">Reference proteome</keyword>
<evidence type="ECO:0000313" key="2">
    <source>
        <dbReference type="EMBL" id="ODV80044.1"/>
    </source>
</evidence>
<evidence type="ECO:0000313" key="3">
    <source>
        <dbReference type="Proteomes" id="UP000094285"/>
    </source>
</evidence>
<protein>
    <submittedName>
        <fullName evidence="2">Uncharacterized protein</fullName>
    </submittedName>
</protein>
<name>A0A1E4SKL2_9ASCO</name>
<dbReference type="GeneID" id="30984802"/>
<organism evidence="2 3">
    <name type="scientific">Suhomyces tanzawaensis NRRL Y-17324</name>
    <dbReference type="NCBI Taxonomy" id="984487"/>
    <lineage>
        <taxon>Eukaryota</taxon>
        <taxon>Fungi</taxon>
        <taxon>Dikarya</taxon>
        <taxon>Ascomycota</taxon>
        <taxon>Saccharomycotina</taxon>
        <taxon>Pichiomycetes</taxon>
        <taxon>Debaryomycetaceae</taxon>
        <taxon>Suhomyces</taxon>
    </lineage>
</organism>
<feature type="coiled-coil region" evidence="1">
    <location>
        <begin position="40"/>
        <end position="81"/>
    </location>
</feature>
<dbReference type="Proteomes" id="UP000094285">
    <property type="component" value="Unassembled WGS sequence"/>
</dbReference>
<evidence type="ECO:0000256" key="1">
    <source>
        <dbReference type="SAM" id="Coils"/>
    </source>
</evidence>
<gene>
    <name evidence="2" type="ORF">CANTADRAFT_5718</name>
</gene>
<accession>A0A1E4SKL2</accession>
<reference evidence="3" key="1">
    <citation type="submission" date="2016-05" db="EMBL/GenBank/DDBJ databases">
        <title>Comparative genomics of biotechnologically important yeasts.</title>
        <authorList>
            <consortium name="DOE Joint Genome Institute"/>
            <person name="Riley R."/>
            <person name="Haridas S."/>
            <person name="Wolfe K.H."/>
            <person name="Lopes M.R."/>
            <person name="Hittinger C.T."/>
            <person name="Goker M."/>
            <person name="Salamov A."/>
            <person name="Wisecaver J."/>
            <person name="Long T.M."/>
            <person name="Aerts A.L."/>
            <person name="Barry K."/>
            <person name="Choi C."/>
            <person name="Clum A."/>
            <person name="Coughlan A.Y."/>
            <person name="Deshpande S."/>
            <person name="Douglass A.P."/>
            <person name="Hanson S.J."/>
            <person name="Klenk H.-P."/>
            <person name="Labutti K."/>
            <person name="Lapidus A."/>
            <person name="Lindquist E."/>
            <person name="Lipzen A."/>
            <person name="Meier-Kolthoff J.P."/>
            <person name="Ohm R.A."/>
            <person name="Otillar R.P."/>
            <person name="Pangilinan J."/>
            <person name="Peng Y."/>
            <person name="Rokas A."/>
            <person name="Rosa C.A."/>
            <person name="Scheuner C."/>
            <person name="Sibirny A.A."/>
            <person name="Slot J.C."/>
            <person name="Stielow J.B."/>
            <person name="Sun H."/>
            <person name="Kurtzman C.P."/>
            <person name="Blackwell M."/>
            <person name="Grigoriev I.V."/>
            <person name="Jeffries T.W."/>
        </authorList>
    </citation>
    <scope>NUCLEOTIDE SEQUENCE [LARGE SCALE GENOMIC DNA]</scope>
    <source>
        <strain evidence="3">NRRL Y-17324</strain>
    </source>
</reference>
<sequence length="121" mass="13974">MSESTTETSNTAVDECVSLSSPFDTLKHLDGQFRQLLLRVSQLTAELKQAYGRIRALESSKANVEELLKRHQLQCRQHEKEAAASALALKRSLRQKELELIHAHHQINEMRKHSYRMKYSD</sequence>
<dbReference type="AlphaFoldDB" id="A0A1E4SKL2"/>
<dbReference type="EMBL" id="KV453911">
    <property type="protein sequence ID" value="ODV80044.1"/>
    <property type="molecule type" value="Genomic_DNA"/>
</dbReference>
<proteinExistence type="predicted"/>
<keyword evidence="1" id="KW-0175">Coiled coil</keyword>